<accession>A0AAW1S3P7</accession>
<feature type="domain" description="CR-type" evidence="2">
    <location>
        <begin position="31"/>
        <end position="110"/>
    </location>
</feature>
<dbReference type="Proteomes" id="UP001438707">
    <property type="component" value="Unassembled WGS sequence"/>
</dbReference>
<dbReference type="PANTHER" id="PTHR43096:SF68">
    <property type="entry name" value="CHAPERONE DNAJ C-TERMINAL DOMAIN-CONTAINING PROTEIN"/>
    <property type="match status" value="1"/>
</dbReference>
<keyword evidence="4" id="KW-1185">Reference proteome</keyword>
<dbReference type="InterPro" id="IPR036410">
    <property type="entry name" value="HSP_DnaJ_Cys-rich_dom_sf"/>
</dbReference>
<dbReference type="GO" id="GO:0031072">
    <property type="term" value="F:heat shock protein binding"/>
    <property type="evidence" value="ECO:0007669"/>
    <property type="project" value="InterPro"/>
</dbReference>
<dbReference type="CDD" id="cd10719">
    <property type="entry name" value="DnaJ_zf"/>
    <property type="match status" value="1"/>
</dbReference>
<dbReference type="AlphaFoldDB" id="A0AAW1S3P7"/>
<dbReference type="GO" id="GO:0042026">
    <property type="term" value="P:protein refolding"/>
    <property type="evidence" value="ECO:0007669"/>
    <property type="project" value="TreeGrafter"/>
</dbReference>
<dbReference type="SUPFAM" id="SSF49493">
    <property type="entry name" value="HSP40/DnaJ peptide-binding domain"/>
    <property type="match status" value="2"/>
</dbReference>
<reference evidence="3 4" key="1">
    <citation type="journal article" date="2024" name="Nat. Commun.">
        <title>Phylogenomics reveals the evolutionary origins of lichenization in chlorophyte algae.</title>
        <authorList>
            <person name="Puginier C."/>
            <person name="Libourel C."/>
            <person name="Otte J."/>
            <person name="Skaloud P."/>
            <person name="Haon M."/>
            <person name="Grisel S."/>
            <person name="Petersen M."/>
            <person name="Berrin J.G."/>
            <person name="Delaux P.M."/>
            <person name="Dal Grande F."/>
            <person name="Keller J."/>
        </authorList>
    </citation>
    <scope>NUCLEOTIDE SEQUENCE [LARGE SCALE GENOMIC DNA]</scope>
    <source>
        <strain evidence="3 4">SAG 2145</strain>
    </source>
</reference>
<dbReference type="PANTHER" id="PTHR43096">
    <property type="entry name" value="DNAJ HOMOLOG 1, MITOCHONDRIAL-RELATED"/>
    <property type="match status" value="1"/>
</dbReference>
<dbReference type="SUPFAM" id="SSF57938">
    <property type="entry name" value="DnaJ/Hsp40 cysteine-rich domain"/>
    <property type="match status" value="1"/>
</dbReference>
<dbReference type="GO" id="GO:0051082">
    <property type="term" value="F:unfolded protein binding"/>
    <property type="evidence" value="ECO:0007669"/>
    <property type="project" value="InterPro"/>
</dbReference>
<dbReference type="GO" id="GO:0009535">
    <property type="term" value="C:chloroplast thylakoid membrane"/>
    <property type="evidence" value="ECO:0007669"/>
    <property type="project" value="TreeGrafter"/>
</dbReference>
<dbReference type="EMBL" id="JALJOS010000004">
    <property type="protein sequence ID" value="KAK9840291.1"/>
    <property type="molecule type" value="Genomic_DNA"/>
</dbReference>
<feature type="zinc finger region" description="CR-type" evidence="1">
    <location>
        <begin position="31"/>
        <end position="110"/>
    </location>
</feature>
<evidence type="ECO:0000313" key="4">
    <source>
        <dbReference type="Proteomes" id="UP001438707"/>
    </source>
</evidence>
<protein>
    <recommendedName>
        <fullName evidence="2">CR-type domain-containing protein</fullName>
    </recommendedName>
</protein>
<proteinExistence type="predicted"/>
<dbReference type="CDD" id="cd10747">
    <property type="entry name" value="DnaJ_C"/>
    <property type="match status" value="1"/>
</dbReference>
<dbReference type="Gene3D" id="2.60.260.20">
    <property type="entry name" value="Urease metallochaperone UreE, N-terminal domain"/>
    <property type="match status" value="2"/>
</dbReference>
<gene>
    <name evidence="3" type="ORF">WJX74_006997</name>
</gene>
<dbReference type="InterPro" id="IPR001305">
    <property type="entry name" value="HSP_DnaJ_Cys-rich_dom"/>
</dbReference>
<organism evidence="3 4">
    <name type="scientific">Apatococcus lobatus</name>
    <dbReference type="NCBI Taxonomy" id="904363"/>
    <lineage>
        <taxon>Eukaryota</taxon>
        <taxon>Viridiplantae</taxon>
        <taxon>Chlorophyta</taxon>
        <taxon>core chlorophytes</taxon>
        <taxon>Trebouxiophyceae</taxon>
        <taxon>Chlorellales</taxon>
        <taxon>Chlorellaceae</taxon>
        <taxon>Apatococcus</taxon>
    </lineage>
</organism>
<dbReference type="PROSITE" id="PS51188">
    <property type="entry name" value="ZF_CR"/>
    <property type="match status" value="1"/>
</dbReference>
<keyword evidence="1" id="KW-0479">Metal-binding</keyword>
<evidence type="ECO:0000256" key="1">
    <source>
        <dbReference type="PROSITE-ProRule" id="PRU00546"/>
    </source>
</evidence>
<evidence type="ECO:0000259" key="2">
    <source>
        <dbReference type="PROSITE" id="PS51188"/>
    </source>
</evidence>
<sequence>MPNKSETSTQPAKTKPVYTQLTLDFLEAVLGAQKGIQAEVLRICPDCNGRRIRPGVASSSCGFCRGTGQVLRSRAGAKAALRDCPGCGGRGLQAQQWCRRCGGVGLAKVPISMQIKVPAGVQDNTVLRIPSQGDLPEGRNKQGDIHVVVAVQELEGMSRRGADVYSIVSLAYPDAILGCSTEVGTVRGQRQLKIPAGTQHDARLTLPGEGVDYRGASGATHRGSHHVTVNVHLPRNVTPVEKAILLELFAMQIPESQQV</sequence>
<keyword evidence="1" id="KW-0862">Zinc</keyword>
<name>A0AAW1S3P7_9CHLO</name>
<dbReference type="GO" id="GO:0008270">
    <property type="term" value="F:zinc ion binding"/>
    <property type="evidence" value="ECO:0007669"/>
    <property type="project" value="UniProtKB-KW"/>
</dbReference>
<dbReference type="Gene3D" id="2.10.230.10">
    <property type="entry name" value="Heat shock protein DnaJ, cysteine-rich domain"/>
    <property type="match status" value="1"/>
</dbReference>
<evidence type="ECO:0000313" key="3">
    <source>
        <dbReference type="EMBL" id="KAK9840291.1"/>
    </source>
</evidence>
<keyword evidence="1" id="KW-0863">Zinc-finger</keyword>
<comment type="caution">
    <text evidence="3">The sequence shown here is derived from an EMBL/GenBank/DDBJ whole genome shotgun (WGS) entry which is preliminary data.</text>
</comment>
<dbReference type="InterPro" id="IPR008971">
    <property type="entry name" value="HSP40/DnaJ_pept-bd"/>
</dbReference>
<dbReference type="Pfam" id="PF01556">
    <property type="entry name" value="DnaJ_C"/>
    <property type="match status" value="1"/>
</dbReference>
<dbReference type="InterPro" id="IPR002939">
    <property type="entry name" value="DnaJ_C"/>
</dbReference>